<sequence length="157" mass="16944">MAEGRDALQANGGPGAQAPQSMRLIANLHQFATDVAPPAHHLERSPRPPSSAAALASAAQSLGSRARLHEALAALAQARQARTSYFAETYRTLSEQRAQAELNRKQNAQELSKAERRAPLEHKDIRLAPGMNLTAEIKTGQRPGPIQKAGSESLRER</sequence>
<accession>F0QBW6</accession>
<evidence type="ECO:0000313" key="2">
    <source>
        <dbReference type="EMBL" id="ADX48582.1"/>
    </source>
</evidence>
<keyword evidence="3" id="KW-1185">Reference proteome</keyword>
<gene>
    <name evidence="2" type="ordered locus">Acav_4703</name>
</gene>
<feature type="compositionally biased region" description="Basic and acidic residues" evidence="1">
    <location>
        <begin position="112"/>
        <end position="126"/>
    </location>
</feature>
<proteinExistence type="predicted"/>
<dbReference type="Proteomes" id="UP000002482">
    <property type="component" value="Chromosome"/>
</dbReference>
<dbReference type="RefSeq" id="WP_013597043.1">
    <property type="nucleotide sequence ID" value="NC_015138.1"/>
</dbReference>
<feature type="region of interest" description="Disordered" evidence="1">
    <location>
        <begin position="1"/>
        <end position="58"/>
    </location>
</feature>
<feature type="region of interest" description="Disordered" evidence="1">
    <location>
        <begin position="104"/>
        <end position="157"/>
    </location>
</feature>
<dbReference type="GeneID" id="65843784"/>
<dbReference type="HOGENOM" id="CLU_1674107_0_0_4"/>
<evidence type="ECO:0000256" key="1">
    <source>
        <dbReference type="SAM" id="MobiDB-lite"/>
    </source>
</evidence>
<name>F0QBW6_PARA1</name>
<evidence type="ECO:0000313" key="3">
    <source>
        <dbReference type="Proteomes" id="UP000002482"/>
    </source>
</evidence>
<protein>
    <submittedName>
        <fullName evidence="2">Uncharacterized protein</fullName>
    </submittedName>
</protein>
<organism evidence="2 3">
    <name type="scientific">Paracidovorax avenae (strain ATCC 19860 / DSM 7227 / CCUG 15838 / JCM 20985 / LMG 2117 / NCPPB 1011)</name>
    <name type="common">Acidovorax avenae</name>
    <dbReference type="NCBI Taxonomy" id="643561"/>
    <lineage>
        <taxon>Bacteria</taxon>
        <taxon>Pseudomonadati</taxon>
        <taxon>Pseudomonadota</taxon>
        <taxon>Betaproteobacteria</taxon>
        <taxon>Burkholderiales</taxon>
        <taxon>Comamonadaceae</taxon>
        <taxon>Paracidovorax</taxon>
    </lineage>
</organism>
<dbReference type="AlphaFoldDB" id="F0QBW6"/>
<reference evidence="2" key="1">
    <citation type="submission" date="2011-02" db="EMBL/GenBank/DDBJ databases">
        <title>Complete sequence of Acidovorax avenae subsp. avenae ATCC 19860.</title>
        <authorList>
            <consortium name="US DOE Joint Genome Institute"/>
            <person name="Lucas S."/>
            <person name="Copeland A."/>
            <person name="Lapidus A."/>
            <person name="Cheng J.-F."/>
            <person name="Goodwin L."/>
            <person name="Pitluck S."/>
            <person name="Chertkov O."/>
            <person name="Held B."/>
            <person name="Detter J.C."/>
            <person name="Han C."/>
            <person name="Tapia R."/>
            <person name="Land M."/>
            <person name="Hauser L."/>
            <person name="Kyrpides N."/>
            <person name="Ivanova N."/>
            <person name="Ovchinnikova G."/>
            <person name="Pagani I."/>
            <person name="Gordon S."/>
            <person name="Woyke T."/>
        </authorList>
    </citation>
    <scope>NUCLEOTIDE SEQUENCE</scope>
    <source>
        <strain evidence="2">ATCC 19860</strain>
    </source>
</reference>
<dbReference type="EMBL" id="CP002521">
    <property type="protein sequence ID" value="ADX48582.1"/>
    <property type="molecule type" value="Genomic_DNA"/>
</dbReference>
<dbReference type="KEGG" id="aaa:Acav_4703"/>